<evidence type="ECO:0000256" key="1">
    <source>
        <dbReference type="ARBA" id="ARBA00023239"/>
    </source>
</evidence>
<dbReference type="InterPro" id="IPR006680">
    <property type="entry name" value="Amidohydro-rel"/>
</dbReference>
<dbReference type="PANTHER" id="PTHR21240:SF19">
    <property type="entry name" value="CATALYTIC_ HYDROLASE"/>
    <property type="match status" value="1"/>
</dbReference>
<evidence type="ECO:0000313" key="4">
    <source>
        <dbReference type="Proteomes" id="UP000247465"/>
    </source>
</evidence>
<dbReference type="KEGG" id="mtar:DF168_00852"/>
<dbReference type="GO" id="GO:0016831">
    <property type="term" value="F:carboxy-lyase activity"/>
    <property type="evidence" value="ECO:0007669"/>
    <property type="project" value="InterPro"/>
</dbReference>
<dbReference type="InterPro" id="IPR032465">
    <property type="entry name" value="ACMSD"/>
</dbReference>
<dbReference type="PANTHER" id="PTHR21240">
    <property type="entry name" value="2-AMINO-3-CARBOXYLMUCONATE-6-SEMIALDEHYDE DECARBOXYLASE"/>
    <property type="match status" value="1"/>
</dbReference>
<name>A0A2Z4AC61_9BACT</name>
<proteinExistence type="predicted"/>
<dbReference type="AlphaFoldDB" id="A0A2Z4AC61"/>
<sequence length="269" mass="29850">MLIIDTHCHAGGNWFEPIEILEFQMNRCGVNGAILIQHGGSYDNSYLFEEASKRHGRFKVVGLIDPQSPDPEGDLERLVVAGAAGIRLNPDQKFNNTSTIDLWMKAGDLGLVVSVISNTVRLGSTDFKDIIQTCSNTNFVIEHLAFVGMASPPYYEYKSALEIAKYSNTSIKIPGLAEICMRPPVLTSEFKFETIPPLFEMAKEAFGVKRMMWGSDFPPCAGREGYWNTLNGVCNHPAFQNGDDADWVMGKTAARVWGFEENPDLDTSK</sequence>
<evidence type="ECO:0000313" key="3">
    <source>
        <dbReference type="EMBL" id="AWT59659.1"/>
    </source>
</evidence>
<dbReference type="Gene3D" id="3.20.20.140">
    <property type="entry name" value="Metal-dependent hydrolases"/>
    <property type="match status" value="1"/>
</dbReference>
<dbReference type="EMBL" id="CP029803">
    <property type="protein sequence ID" value="AWT59659.1"/>
    <property type="molecule type" value="Genomic_DNA"/>
</dbReference>
<gene>
    <name evidence="3" type="ORF">DF168_00852</name>
</gene>
<reference evidence="3 4" key="1">
    <citation type="submission" date="2018-06" db="EMBL/GenBank/DDBJ databases">
        <title>Draft Genome Sequence of a Novel Marine Bacterium Related to the Verrucomicrobia.</title>
        <authorList>
            <person name="Vosseberg J."/>
            <person name="Martijn J."/>
            <person name="Ettema T.J.G."/>
        </authorList>
    </citation>
    <scope>NUCLEOTIDE SEQUENCE [LARGE SCALE GENOMIC DNA]</scope>
    <source>
        <strain evidence="3">TARA_B100001123</strain>
    </source>
</reference>
<keyword evidence="1" id="KW-0456">Lyase</keyword>
<dbReference type="Pfam" id="PF04909">
    <property type="entry name" value="Amidohydro_2"/>
    <property type="match status" value="1"/>
</dbReference>
<accession>A0A2Z4AC61</accession>
<organism evidence="3 4">
    <name type="scientific">Candidatus Moanibacter tarae</name>
    <dbReference type="NCBI Taxonomy" id="2200854"/>
    <lineage>
        <taxon>Bacteria</taxon>
        <taxon>Pseudomonadati</taxon>
        <taxon>Verrucomicrobiota</taxon>
        <taxon>Opitutia</taxon>
        <taxon>Puniceicoccales</taxon>
        <taxon>Puniceicoccales incertae sedis</taxon>
        <taxon>Candidatus Moanibacter</taxon>
    </lineage>
</organism>
<feature type="domain" description="Amidohydrolase-related" evidence="2">
    <location>
        <begin position="37"/>
        <end position="259"/>
    </location>
</feature>
<protein>
    <recommendedName>
        <fullName evidence="2">Amidohydrolase-related domain-containing protein</fullName>
    </recommendedName>
</protein>
<dbReference type="Proteomes" id="UP000247465">
    <property type="component" value="Chromosome"/>
</dbReference>
<dbReference type="InterPro" id="IPR032466">
    <property type="entry name" value="Metal_Hydrolase"/>
</dbReference>
<evidence type="ECO:0000259" key="2">
    <source>
        <dbReference type="Pfam" id="PF04909"/>
    </source>
</evidence>
<dbReference type="GO" id="GO:0016787">
    <property type="term" value="F:hydrolase activity"/>
    <property type="evidence" value="ECO:0007669"/>
    <property type="project" value="InterPro"/>
</dbReference>
<dbReference type="SUPFAM" id="SSF51556">
    <property type="entry name" value="Metallo-dependent hydrolases"/>
    <property type="match status" value="1"/>
</dbReference>